<reference evidence="1" key="1">
    <citation type="submission" date="2016-01" db="EMBL/GenBank/DDBJ databases">
        <authorList>
            <person name="Peeters C."/>
        </authorList>
    </citation>
    <scope>NUCLEOTIDE SEQUENCE [LARGE SCALE GENOMIC DNA]</scope>
    <source>
        <strain evidence="1">LMG 29317</strain>
    </source>
</reference>
<gene>
    <name evidence="1" type="ORF">AWB74_08538</name>
</gene>
<protein>
    <submittedName>
        <fullName evidence="1">Uncharacterized protein</fullName>
    </submittedName>
</protein>
<sequence length="77" mass="8632">MNTFLPLLIISRNTGVTNHRRVQGNYTQGHPISTRDYINGRGKSLTVQTTLHRIDFDAVAQVGPPALSIHSLHRWAN</sequence>
<keyword evidence="2" id="KW-1185">Reference proteome</keyword>
<dbReference type="EMBL" id="FCOM02000128">
    <property type="protein sequence ID" value="SAL88385.1"/>
    <property type="molecule type" value="Genomic_DNA"/>
</dbReference>
<proteinExistence type="predicted"/>
<dbReference type="RefSeq" id="WP_143749493.1">
    <property type="nucleotide sequence ID" value="NZ_FCOM02000128.1"/>
</dbReference>
<evidence type="ECO:0000313" key="2">
    <source>
        <dbReference type="Proteomes" id="UP000055019"/>
    </source>
</evidence>
<dbReference type="Proteomes" id="UP000055019">
    <property type="component" value="Unassembled WGS sequence"/>
</dbReference>
<comment type="caution">
    <text evidence="1">The sequence shown here is derived from an EMBL/GenBank/DDBJ whole genome shotgun (WGS) entry which is preliminary data.</text>
</comment>
<dbReference type="AlphaFoldDB" id="A0A158L532"/>
<name>A0A158L532_9BURK</name>
<accession>A0A158L532</accession>
<organism evidence="1 2">
    <name type="scientific">Caballeronia arvi</name>
    <dbReference type="NCBI Taxonomy" id="1777135"/>
    <lineage>
        <taxon>Bacteria</taxon>
        <taxon>Pseudomonadati</taxon>
        <taxon>Pseudomonadota</taxon>
        <taxon>Betaproteobacteria</taxon>
        <taxon>Burkholderiales</taxon>
        <taxon>Burkholderiaceae</taxon>
        <taxon>Caballeronia</taxon>
    </lineage>
</organism>
<evidence type="ECO:0000313" key="1">
    <source>
        <dbReference type="EMBL" id="SAL88385.1"/>
    </source>
</evidence>